<evidence type="ECO:0000256" key="1">
    <source>
        <dbReference type="SAM" id="MobiDB-lite"/>
    </source>
</evidence>
<feature type="region of interest" description="Disordered" evidence="1">
    <location>
        <begin position="24"/>
        <end position="124"/>
    </location>
</feature>
<protein>
    <submittedName>
        <fullName evidence="2">Uncharacterized protein</fullName>
    </submittedName>
</protein>
<dbReference type="AlphaFoldDB" id="A0A9Q1J5E6"/>
<gene>
    <name evidence="2" type="ORF">SKAU_G00083270</name>
</gene>
<evidence type="ECO:0000313" key="2">
    <source>
        <dbReference type="EMBL" id="KAJ8368299.1"/>
    </source>
</evidence>
<accession>A0A9Q1J5E6</accession>
<dbReference type="EMBL" id="JAINUF010000003">
    <property type="protein sequence ID" value="KAJ8368299.1"/>
    <property type="molecule type" value="Genomic_DNA"/>
</dbReference>
<comment type="caution">
    <text evidence="2">The sequence shown here is derived from an EMBL/GenBank/DDBJ whole genome shotgun (WGS) entry which is preliminary data.</text>
</comment>
<feature type="compositionally biased region" description="Polar residues" evidence="1">
    <location>
        <begin position="85"/>
        <end position="99"/>
    </location>
</feature>
<dbReference type="Proteomes" id="UP001152622">
    <property type="component" value="Chromosome 3"/>
</dbReference>
<sequence>MGSEREEEWCPPLPERTYLIDGTLEDIRGGGSSPATFLQPPVDGHAHTPPPVRRGGGSGGTPRPQHFDTSQLTRRGPCIPVRRATSPQPSAHPNLTPTCQPIAPLRSAHHTTPATAKMSARGQH</sequence>
<evidence type="ECO:0000313" key="3">
    <source>
        <dbReference type="Proteomes" id="UP001152622"/>
    </source>
</evidence>
<keyword evidence="3" id="KW-1185">Reference proteome</keyword>
<proteinExistence type="predicted"/>
<name>A0A9Q1J5E6_SYNKA</name>
<organism evidence="2 3">
    <name type="scientific">Synaphobranchus kaupii</name>
    <name type="common">Kaup's arrowtooth eel</name>
    <dbReference type="NCBI Taxonomy" id="118154"/>
    <lineage>
        <taxon>Eukaryota</taxon>
        <taxon>Metazoa</taxon>
        <taxon>Chordata</taxon>
        <taxon>Craniata</taxon>
        <taxon>Vertebrata</taxon>
        <taxon>Euteleostomi</taxon>
        <taxon>Actinopterygii</taxon>
        <taxon>Neopterygii</taxon>
        <taxon>Teleostei</taxon>
        <taxon>Anguilliformes</taxon>
        <taxon>Synaphobranchidae</taxon>
        <taxon>Synaphobranchus</taxon>
    </lineage>
</organism>
<reference evidence="2" key="1">
    <citation type="journal article" date="2023" name="Science">
        <title>Genome structures resolve the early diversification of teleost fishes.</title>
        <authorList>
            <person name="Parey E."/>
            <person name="Louis A."/>
            <person name="Montfort J."/>
            <person name="Bouchez O."/>
            <person name="Roques C."/>
            <person name="Iampietro C."/>
            <person name="Lluch J."/>
            <person name="Castinel A."/>
            <person name="Donnadieu C."/>
            <person name="Desvignes T."/>
            <person name="Floi Bucao C."/>
            <person name="Jouanno E."/>
            <person name="Wen M."/>
            <person name="Mejri S."/>
            <person name="Dirks R."/>
            <person name="Jansen H."/>
            <person name="Henkel C."/>
            <person name="Chen W.J."/>
            <person name="Zahm M."/>
            <person name="Cabau C."/>
            <person name="Klopp C."/>
            <person name="Thompson A.W."/>
            <person name="Robinson-Rechavi M."/>
            <person name="Braasch I."/>
            <person name="Lecointre G."/>
            <person name="Bobe J."/>
            <person name="Postlethwait J.H."/>
            <person name="Berthelot C."/>
            <person name="Roest Crollius H."/>
            <person name="Guiguen Y."/>
        </authorList>
    </citation>
    <scope>NUCLEOTIDE SEQUENCE</scope>
    <source>
        <strain evidence="2">WJC10195</strain>
    </source>
</reference>